<dbReference type="GO" id="GO:0016887">
    <property type="term" value="F:ATP hydrolysis activity"/>
    <property type="evidence" value="ECO:0007669"/>
    <property type="project" value="InterPro"/>
</dbReference>
<dbReference type="InterPro" id="IPR050166">
    <property type="entry name" value="ABC_transporter_ATP-bind"/>
</dbReference>
<dbReference type="CDD" id="cd03293">
    <property type="entry name" value="ABC_NrtD_SsuB_transporters"/>
    <property type="match status" value="1"/>
</dbReference>
<sequence>MLHIGHVSKAFARGGAVLADVDLTVERGESVAIVGASGCGKSTLLRIIAGLEPPSRGTVTVAGEEIRTPHPAVGMIFQEPRLLPWLTVAENIAFGITSLPASERTARVQEALDLIGLVEHASKWPRELSGGQSQRVAIARALVARPSVILLDEPFSALDAVTRVDLQRHMRALGRRMHLTLVIVTHDLEEALILGDRVAIMQPNPGRIAKIVTVPGDGDTDLALRELASSFAHLNGARNAAILEGAHIQYAHTS</sequence>
<dbReference type="InterPro" id="IPR003439">
    <property type="entry name" value="ABC_transporter-like_ATP-bd"/>
</dbReference>
<accession>A0A109BHU4</accession>
<dbReference type="Pfam" id="PF00005">
    <property type="entry name" value="ABC_tran"/>
    <property type="match status" value="1"/>
</dbReference>
<dbReference type="Proteomes" id="UP000059074">
    <property type="component" value="Unassembled WGS sequence"/>
</dbReference>
<dbReference type="InterPro" id="IPR017871">
    <property type="entry name" value="ABC_transporter-like_CS"/>
</dbReference>
<reference evidence="6 7" key="1">
    <citation type="submission" date="2015-10" db="EMBL/GenBank/DDBJ databases">
        <title>Transcriptomic analysis of a linuron degrading triple-species bacterial consortium.</title>
        <authorList>
            <person name="Albers P."/>
        </authorList>
    </citation>
    <scope>NUCLEOTIDE SEQUENCE [LARGE SCALE GENOMIC DNA]</scope>
    <source>
        <strain evidence="6 7">WDL6</strain>
    </source>
</reference>
<evidence type="ECO:0000256" key="1">
    <source>
        <dbReference type="ARBA" id="ARBA00005417"/>
    </source>
</evidence>
<comment type="caution">
    <text evidence="6">The sequence shown here is derived from an EMBL/GenBank/DDBJ whole genome shotgun (WGS) entry which is preliminary data.</text>
</comment>
<dbReference type="InterPro" id="IPR003593">
    <property type="entry name" value="AAA+_ATPase"/>
</dbReference>
<keyword evidence="2" id="KW-0813">Transport</keyword>
<evidence type="ECO:0000259" key="5">
    <source>
        <dbReference type="PROSITE" id="PS50893"/>
    </source>
</evidence>
<evidence type="ECO:0000313" key="6">
    <source>
        <dbReference type="EMBL" id="KWT69066.1"/>
    </source>
</evidence>
<dbReference type="STRING" id="121290.APY04_1672"/>
<dbReference type="GO" id="GO:0005524">
    <property type="term" value="F:ATP binding"/>
    <property type="evidence" value="ECO:0007669"/>
    <property type="project" value="UniProtKB-KW"/>
</dbReference>
<dbReference type="PROSITE" id="PS50893">
    <property type="entry name" value="ABC_TRANSPORTER_2"/>
    <property type="match status" value="1"/>
</dbReference>
<dbReference type="PATRIC" id="fig|121290.4.peg.208"/>
<evidence type="ECO:0000256" key="3">
    <source>
        <dbReference type="ARBA" id="ARBA00022741"/>
    </source>
</evidence>
<dbReference type="InterPro" id="IPR027417">
    <property type="entry name" value="P-loop_NTPase"/>
</dbReference>
<evidence type="ECO:0000256" key="2">
    <source>
        <dbReference type="ARBA" id="ARBA00022448"/>
    </source>
</evidence>
<organism evidence="6 7">
    <name type="scientific">Hyphomicrobium sulfonivorans</name>
    <dbReference type="NCBI Taxonomy" id="121290"/>
    <lineage>
        <taxon>Bacteria</taxon>
        <taxon>Pseudomonadati</taxon>
        <taxon>Pseudomonadota</taxon>
        <taxon>Alphaproteobacteria</taxon>
        <taxon>Hyphomicrobiales</taxon>
        <taxon>Hyphomicrobiaceae</taxon>
        <taxon>Hyphomicrobium</taxon>
    </lineage>
</organism>
<proteinExistence type="inferred from homology"/>
<dbReference type="EMBL" id="LMTR01000049">
    <property type="protein sequence ID" value="KWT69066.1"/>
    <property type="molecule type" value="Genomic_DNA"/>
</dbReference>
<comment type="similarity">
    <text evidence="1">Belongs to the ABC transporter superfamily.</text>
</comment>
<evidence type="ECO:0000256" key="4">
    <source>
        <dbReference type="ARBA" id="ARBA00022840"/>
    </source>
</evidence>
<evidence type="ECO:0000313" key="7">
    <source>
        <dbReference type="Proteomes" id="UP000059074"/>
    </source>
</evidence>
<dbReference type="PROSITE" id="PS00211">
    <property type="entry name" value="ABC_TRANSPORTER_1"/>
    <property type="match status" value="1"/>
</dbReference>
<dbReference type="RefSeq" id="WP_068461491.1">
    <property type="nucleotide sequence ID" value="NZ_LMTR01000049.1"/>
</dbReference>
<dbReference type="SMART" id="SM00382">
    <property type="entry name" value="AAA"/>
    <property type="match status" value="1"/>
</dbReference>
<feature type="domain" description="ABC transporter" evidence="5">
    <location>
        <begin position="2"/>
        <end position="228"/>
    </location>
</feature>
<gene>
    <name evidence="6" type="ORF">APY04_1672</name>
</gene>
<keyword evidence="3" id="KW-0547">Nucleotide-binding</keyword>
<keyword evidence="7" id="KW-1185">Reference proteome</keyword>
<dbReference type="PANTHER" id="PTHR42788">
    <property type="entry name" value="TAURINE IMPORT ATP-BINDING PROTEIN-RELATED"/>
    <property type="match status" value="1"/>
</dbReference>
<dbReference type="SUPFAM" id="SSF52540">
    <property type="entry name" value="P-loop containing nucleoside triphosphate hydrolases"/>
    <property type="match status" value="1"/>
</dbReference>
<name>A0A109BHU4_HYPSL</name>
<dbReference type="PANTHER" id="PTHR42788:SF19">
    <property type="entry name" value="ALIPHATIC SULFONATES IMPORT ATP-BINDING PROTEIN SSUB 2"/>
    <property type="match status" value="1"/>
</dbReference>
<protein>
    <submittedName>
        <fullName evidence="6">Alkanesulfonates ABC transporter ATP-binding protein</fullName>
    </submittedName>
</protein>
<dbReference type="AlphaFoldDB" id="A0A109BHU4"/>
<keyword evidence="4 6" id="KW-0067">ATP-binding</keyword>
<dbReference type="Gene3D" id="3.40.50.300">
    <property type="entry name" value="P-loop containing nucleotide triphosphate hydrolases"/>
    <property type="match status" value="1"/>
</dbReference>